<keyword evidence="7" id="KW-0540">Nuclease</keyword>
<keyword evidence="7" id="KW-0378">Hydrolase</keyword>
<keyword evidence="3" id="KW-1266">Target cell cytoplasm</keyword>
<feature type="domain" description="Type VII secretion system protein EssD-like" evidence="6">
    <location>
        <begin position="298"/>
        <end position="421"/>
    </location>
</feature>
<name>A0ABV4EAE0_9GAMM</name>
<dbReference type="RefSeq" id="WP_369896103.1">
    <property type="nucleotide sequence ID" value="NZ_JBGFFX010000009.1"/>
</dbReference>
<feature type="non-terminal residue" evidence="7">
    <location>
        <position position="1"/>
    </location>
</feature>
<accession>A0ABV4EAE0</accession>
<proteinExistence type="predicted"/>
<reference evidence="7 8" key="1">
    <citation type="submission" date="2024-07" db="EMBL/GenBank/DDBJ databases">
        <authorList>
            <person name="Hebao G."/>
        </authorList>
    </citation>
    <scope>NUCLEOTIDE SEQUENCE [LARGE SCALE GENOMIC DNA]</scope>
    <source>
        <strain evidence="7 8">ACCC 02193</strain>
    </source>
</reference>
<dbReference type="Gene3D" id="3.40.570.10">
    <property type="entry name" value="Extracellular Endonuclease, subunit A"/>
    <property type="match status" value="1"/>
</dbReference>
<keyword evidence="7" id="KW-0255">Endonuclease</keyword>
<comment type="caution">
    <text evidence="7">The sequence shown here is derived from an EMBL/GenBank/DDBJ whole genome shotgun (WGS) entry which is preliminary data.</text>
</comment>
<evidence type="ECO:0000313" key="8">
    <source>
        <dbReference type="Proteomes" id="UP001565243"/>
    </source>
</evidence>
<keyword evidence="2" id="KW-0800">Toxin</keyword>
<protein>
    <submittedName>
        <fullName evidence="7">DNA/RNA non-specific endonuclease</fullName>
    </submittedName>
</protein>
<sequence>SDIVRTQGQIAGEKAKLDPKLLAAAVAGGAAPYLAELIHKATTTTDANGKEVVNVEANLIAHAVLGAAGEYIAQQLYPGVDRADLSEEERQTISALGTLAAGLAGGLAGGSAGGAVTGAQAGKNAVENNWLSSKQIDAWSAEMKSCQAGGADCGGIIKKYEELSTTQQKQLISDCATNPTTCQQKYGDVLADSMAVKHAIDRAMGEDIPIKMVYDLTATWAHQMDADGIVASNKMSEQVMAKYGLDQAQADIIAGVALSALGGVSKGSKLPTAAAKNIVIVDPGKKGAWNKTLNKPEPNTVYQVDGNKTYHTDDLSRTTKVNASLSLSKNDRNTYQQCKAGKCGNNGDEGGHLIASIFNGPGEKLNIFPMDGNLNKSQWKKMENSWGTALKEGKTVDVNIQPIYSGNNIRPDRVIVQYSVDGGRPVNVDFKNSPGGK</sequence>
<dbReference type="Pfam" id="PF04829">
    <property type="entry name" value="PT-VENN"/>
    <property type="match status" value="1"/>
</dbReference>
<evidence type="ECO:0000256" key="3">
    <source>
        <dbReference type="ARBA" id="ARBA00022913"/>
    </source>
</evidence>
<evidence type="ECO:0000256" key="2">
    <source>
        <dbReference type="ARBA" id="ARBA00022656"/>
    </source>
</evidence>
<dbReference type="GO" id="GO:0004519">
    <property type="term" value="F:endonuclease activity"/>
    <property type="evidence" value="ECO:0007669"/>
    <property type="project" value="UniProtKB-KW"/>
</dbReference>
<dbReference type="InterPro" id="IPR044929">
    <property type="entry name" value="DNA/RNA_non-sp_Endonuclease_sf"/>
</dbReference>
<evidence type="ECO:0000256" key="1">
    <source>
        <dbReference type="ARBA" id="ARBA00004219"/>
    </source>
</evidence>
<organism evidence="7 8">
    <name type="scientific">Erwinia aeris</name>
    <dbReference type="NCBI Taxonomy" id="3239803"/>
    <lineage>
        <taxon>Bacteria</taxon>
        <taxon>Pseudomonadati</taxon>
        <taxon>Pseudomonadota</taxon>
        <taxon>Gammaproteobacteria</taxon>
        <taxon>Enterobacterales</taxon>
        <taxon>Erwiniaceae</taxon>
        <taxon>Erwinia</taxon>
    </lineage>
</organism>
<comment type="subcellular location">
    <subcellularLocation>
        <location evidence="1">Target cell</location>
        <location evidence="1">Target cell cytoplasm</location>
    </subcellularLocation>
</comment>
<dbReference type="EMBL" id="JBGFFX010000009">
    <property type="protein sequence ID" value="MEY8771893.1"/>
    <property type="molecule type" value="Genomic_DNA"/>
</dbReference>
<evidence type="ECO:0000313" key="7">
    <source>
        <dbReference type="EMBL" id="MEY8771893.1"/>
    </source>
</evidence>
<feature type="domain" description="VENN motif-containing" evidence="5">
    <location>
        <begin position="84"/>
        <end position="132"/>
    </location>
</feature>
<dbReference type="InterPro" id="IPR044927">
    <property type="entry name" value="Endonuclea_NS_2"/>
</dbReference>
<evidence type="ECO:0000259" key="5">
    <source>
        <dbReference type="Pfam" id="PF04829"/>
    </source>
</evidence>
<dbReference type="Pfam" id="PF13930">
    <property type="entry name" value="Endonuclea_NS_2"/>
    <property type="match status" value="1"/>
</dbReference>
<dbReference type="InterPro" id="IPR006914">
    <property type="entry name" value="VENN_dom"/>
</dbReference>
<evidence type="ECO:0000256" key="4">
    <source>
        <dbReference type="ARBA" id="ARBA00023026"/>
    </source>
</evidence>
<keyword evidence="8" id="KW-1185">Reference proteome</keyword>
<keyword evidence="4" id="KW-0843">Virulence</keyword>
<gene>
    <name evidence="7" type="ORF">AB6T85_15945</name>
</gene>
<dbReference type="Proteomes" id="UP001565243">
    <property type="component" value="Unassembled WGS sequence"/>
</dbReference>
<evidence type="ECO:0000259" key="6">
    <source>
        <dbReference type="Pfam" id="PF13930"/>
    </source>
</evidence>